<comment type="similarity">
    <text evidence="2">Belongs to the KHG/KDPG aldolase family.</text>
</comment>
<dbReference type="Proteomes" id="UP001371218">
    <property type="component" value="Unassembled WGS sequence"/>
</dbReference>
<evidence type="ECO:0000256" key="3">
    <source>
        <dbReference type="ARBA" id="ARBA00011233"/>
    </source>
</evidence>
<name>A0ABU9BPK8_9BURK</name>
<comment type="caution">
    <text evidence="6">The sequence shown here is derived from an EMBL/GenBank/DDBJ whole genome shotgun (WGS) entry which is preliminary data.</text>
</comment>
<dbReference type="PANTHER" id="PTHR30246:SF1">
    <property type="entry name" value="2-DEHYDRO-3-DEOXY-6-PHOSPHOGALACTONATE ALDOLASE-RELATED"/>
    <property type="match status" value="1"/>
</dbReference>
<dbReference type="InterPro" id="IPR000887">
    <property type="entry name" value="Aldlse_KDPG_KHG"/>
</dbReference>
<evidence type="ECO:0000313" key="7">
    <source>
        <dbReference type="Proteomes" id="UP001371218"/>
    </source>
</evidence>
<dbReference type="Pfam" id="PF01081">
    <property type="entry name" value="Aldolase"/>
    <property type="match status" value="1"/>
</dbReference>
<protein>
    <submittedName>
        <fullName evidence="6">2-dehydro-3-deoxy-6-phosphogalactonate aldolase</fullName>
        <ecNumber evidence="6">4.1.2.21</ecNumber>
    </submittedName>
</protein>
<keyword evidence="5" id="KW-0119">Carbohydrate metabolism</keyword>
<dbReference type="Gene3D" id="3.20.20.70">
    <property type="entry name" value="Aldolase class I"/>
    <property type="match status" value="1"/>
</dbReference>
<accession>A0ABU9BPK8</accession>
<proteinExistence type="inferred from homology"/>
<comment type="subunit">
    <text evidence="3">Homotrimer.</text>
</comment>
<organism evidence="6 7">
    <name type="scientific">Ideonella lacteola</name>
    <dbReference type="NCBI Taxonomy" id="2984193"/>
    <lineage>
        <taxon>Bacteria</taxon>
        <taxon>Pseudomonadati</taxon>
        <taxon>Pseudomonadota</taxon>
        <taxon>Betaproteobacteria</taxon>
        <taxon>Burkholderiales</taxon>
        <taxon>Sphaerotilaceae</taxon>
        <taxon>Ideonella</taxon>
    </lineage>
</organism>
<dbReference type="InterPro" id="IPR013785">
    <property type="entry name" value="Aldolase_TIM"/>
</dbReference>
<dbReference type="GO" id="GO:0008674">
    <property type="term" value="F:2-dehydro-3-deoxy-6-phosphogalactonate aldolase activity"/>
    <property type="evidence" value="ECO:0007669"/>
    <property type="project" value="UniProtKB-EC"/>
</dbReference>
<dbReference type="CDD" id="cd00452">
    <property type="entry name" value="KDPG_aldolase"/>
    <property type="match status" value="1"/>
</dbReference>
<keyword evidence="4 6" id="KW-0456">Lyase</keyword>
<sequence length="216" mass="21911">MSPLSSSPNWPPQPPLVAILRGLPPGEADDVGRVLLDAGFGALEVPLNRDGALASIARLVALAPRQVAVGAGTVTTTAQVDAVAATGATLIVSPHFDEAVVRHTKALGMLSVPGVFTASEAFAALRAGADALKIFPAEAMPPAGLQALASVLPAGTALWPVGGVTAESLSAWQRVGATGFGIGGALYKPGVALDELRRRAEAYVQAWNSSRSATHP</sequence>
<evidence type="ECO:0000256" key="2">
    <source>
        <dbReference type="ARBA" id="ARBA00006906"/>
    </source>
</evidence>
<keyword evidence="7" id="KW-1185">Reference proteome</keyword>
<dbReference type="EC" id="4.1.2.21" evidence="6"/>
<dbReference type="NCBIfam" id="NF006600">
    <property type="entry name" value="PRK09140.1"/>
    <property type="match status" value="1"/>
</dbReference>
<evidence type="ECO:0000256" key="1">
    <source>
        <dbReference type="ARBA" id="ARBA00004761"/>
    </source>
</evidence>
<dbReference type="PANTHER" id="PTHR30246">
    <property type="entry name" value="2-KETO-3-DEOXY-6-PHOSPHOGLUCONATE ALDOLASE"/>
    <property type="match status" value="1"/>
</dbReference>
<dbReference type="SUPFAM" id="SSF51569">
    <property type="entry name" value="Aldolase"/>
    <property type="match status" value="1"/>
</dbReference>
<dbReference type="EMBL" id="JBBUTG010000006">
    <property type="protein sequence ID" value="MEK8031711.1"/>
    <property type="molecule type" value="Genomic_DNA"/>
</dbReference>
<comment type="pathway">
    <text evidence="1">Carbohydrate acid metabolism.</text>
</comment>
<dbReference type="RefSeq" id="WP_341426095.1">
    <property type="nucleotide sequence ID" value="NZ_JBBUTG010000006.1"/>
</dbReference>
<evidence type="ECO:0000313" key="6">
    <source>
        <dbReference type="EMBL" id="MEK8031711.1"/>
    </source>
</evidence>
<evidence type="ECO:0000256" key="5">
    <source>
        <dbReference type="ARBA" id="ARBA00023277"/>
    </source>
</evidence>
<reference evidence="6 7" key="1">
    <citation type="submission" date="2024-04" db="EMBL/GenBank/DDBJ databases">
        <title>Novel species of the genus Ideonella isolated from streams.</title>
        <authorList>
            <person name="Lu H."/>
        </authorList>
    </citation>
    <scope>NUCLEOTIDE SEQUENCE [LARGE SCALE GENOMIC DNA]</scope>
    <source>
        <strain evidence="6 7">DXS29W</strain>
    </source>
</reference>
<gene>
    <name evidence="6" type="ORF">AACH06_12865</name>
</gene>
<evidence type="ECO:0000256" key="4">
    <source>
        <dbReference type="ARBA" id="ARBA00023239"/>
    </source>
</evidence>